<dbReference type="AlphaFoldDB" id="A0A3N0WYY6"/>
<evidence type="ECO:0000256" key="1">
    <source>
        <dbReference type="SAM" id="Phobius"/>
    </source>
</evidence>
<keyword evidence="1" id="KW-0812">Transmembrane</keyword>
<comment type="caution">
    <text evidence="2">The sequence shown here is derived from an EMBL/GenBank/DDBJ whole genome shotgun (WGS) entry which is preliminary data.</text>
</comment>
<keyword evidence="1" id="KW-0472">Membrane</keyword>
<protein>
    <submittedName>
        <fullName evidence="2">Uncharacterized protein</fullName>
    </submittedName>
</protein>
<feature type="transmembrane region" description="Helical" evidence="1">
    <location>
        <begin position="54"/>
        <end position="75"/>
    </location>
</feature>
<sequence length="232" mass="27126">MNAFTIISCLILYGLTFLCFFIPFKSGQKTTGKIVGLTLGILIILTLIGNLDFLVIFICPIFIIFQLIFITYWTFRYFGKKTAGRIATILLTIAFLLLILSPWISDWTFSKKDVKKILSYHSIELKDDFKIIRNEAGGFRDYYETFTLKLSDKDFENISQAIKKSKNYKGFFNDYSNLPSANYKTFDTIDFETPNQFNREYWTDKKMENGTYHFRIQLNKQSKELSYIGSDE</sequence>
<feature type="transmembrane region" description="Helical" evidence="1">
    <location>
        <begin position="31"/>
        <end position="48"/>
    </location>
</feature>
<name>A0A3N0WYY6_9FLAO</name>
<gene>
    <name evidence="2" type="ORF">EGI11_00025</name>
</gene>
<dbReference type="Proteomes" id="UP000270224">
    <property type="component" value="Unassembled WGS sequence"/>
</dbReference>
<feature type="transmembrane region" description="Helical" evidence="1">
    <location>
        <begin position="6"/>
        <end position="24"/>
    </location>
</feature>
<keyword evidence="1" id="KW-1133">Transmembrane helix</keyword>
<dbReference type="EMBL" id="RJUG01000001">
    <property type="protein sequence ID" value="ROI10336.1"/>
    <property type="molecule type" value="Genomic_DNA"/>
</dbReference>
<evidence type="ECO:0000313" key="3">
    <source>
        <dbReference type="Proteomes" id="UP000270224"/>
    </source>
</evidence>
<evidence type="ECO:0000313" key="2">
    <source>
        <dbReference type="EMBL" id="ROI10336.1"/>
    </source>
</evidence>
<accession>A0A3N0WYY6</accession>
<feature type="transmembrane region" description="Helical" evidence="1">
    <location>
        <begin position="87"/>
        <end position="105"/>
    </location>
</feature>
<reference evidence="3" key="1">
    <citation type="submission" date="2018-11" db="EMBL/GenBank/DDBJ databases">
        <title>Proposal to divide the Flavobacteriaceae and reorganize its genera based on Amino Acid Identity values calculated from whole genome sequences.</title>
        <authorList>
            <person name="Nicholson A.C."/>
            <person name="Gulvik C.A."/>
            <person name="Whitney A.M."/>
            <person name="Humrighouse B.W."/>
            <person name="Bell M."/>
            <person name="Holmes B."/>
            <person name="Steigerwalt A."/>
            <person name="Villarma A."/>
            <person name="Sheth M."/>
            <person name="Batra D."/>
            <person name="Pryor J."/>
            <person name="Bernardet J.-F."/>
            <person name="Hugo C."/>
            <person name="Kampfer P."/>
            <person name="Newman J."/>
            <person name="Mcquiston J.R."/>
        </authorList>
    </citation>
    <scope>NUCLEOTIDE SEQUENCE [LARGE SCALE GENOMIC DNA]</scope>
    <source>
        <strain evidence="3">H3056</strain>
    </source>
</reference>
<proteinExistence type="predicted"/>
<dbReference type="OrthoDB" id="709544at2"/>
<organism evidence="2 3">
    <name type="scientific">Kaistella daneshvariae</name>
    <dbReference type="NCBI Taxonomy" id="2487074"/>
    <lineage>
        <taxon>Bacteria</taxon>
        <taxon>Pseudomonadati</taxon>
        <taxon>Bacteroidota</taxon>
        <taxon>Flavobacteriia</taxon>
        <taxon>Flavobacteriales</taxon>
        <taxon>Weeksellaceae</taxon>
        <taxon>Chryseobacterium group</taxon>
        <taxon>Kaistella</taxon>
    </lineage>
</organism>
<reference evidence="3" key="2">
    <citation type="submission" date="2018-11" db="EMBL/GenBank/DDBJ databases">
        <title>Proposal to divide the Flavobacteriaceae and reorganize its genera based on Amino Acid Identity values calculated from whole genome sequences.</title>
        <authorList>
            <person name="Nicholson A.C."/>
            <person name="Gulvik C.A."/>
            <person name="Whitney A.M."/>
            <person name="Humrighouse B.W."/>
            <person name="Bell M."/>
            <person name="Holmens B."/>
            <person name="Steigerwalt A."/>
            <person name="Villarma A."/>
            <person name="Sheth M."/>
            <person name="Batra D."/>
            <person name="Pryor J."/>
            <person name="Bernardet J.-F."/>
            <person name="Hugo C."/>
            <person name="Kampfer P."/>
            <person name="Newman J."/>
            <person name="Mcquiston J.R."/>
        </authorList>
    </citation>
    <scope>NUCLEOTIDE SEQUENCE [LARGE SCALE GENOMIC DNA]</scope>
    <source>
        <strain evidence="3">H3056</strain>
    </source>
</reference>
<dbReference type="RefSeq" id="WP_123264429.1">
    <property type="nucleotide sequence ID" value="NZ_RJUG01000001.1"/>
</dbReference>